<evidence type="ECO:0000256" key="1">
    <source>
        <dbReference type="SAM" id="Phobius"/>
    </source>
</evidence>
<evidence type="ECO:0000313" key="2">
    <source>
        <dbReference type="EMBL" id="SGZ58798.1"/>
    </source>
</evidence>
<dbReference type="Pfam" id="PF08229">
    <property type="entry name" value="SHR3_chaperone"/>
    <property type="match status" value="1"/>
</dbReference>
<gene>
    <name evidence="2" type="ORF">SAMEA4029009_CIC11G00000000311</name>
</gene>
<dbReference type="GO" id="GO:0051082">
    <property type="term" value="F:unfolded protein binding"/>
    <property type="evidence" value="ECO:0007669"/>
    <property type="project" value="TreeGrafter"/>
</dbReference>
<keyword evidence="1" id="KW-0472">Membrane</keyword>
<name>A0A1L0E2L8_9ASCO</name>
<dbReference type="Proteomes" id="UP000182259">
    <property type="component" value="Chromosome VII"/>
</dbReference>
<dbReference type="InterPro" id="IPR013248">
    <property type="entry name" value="Psh3/Shr3"/>
</dbReference>
<feature type="transmembrane region" description="Helical" evidence="1">
    <location>
        <begin position="93"/>
        <end position="113"/>
    </location>
</feature>
<feature type="transmembrane region" description="Helical" evidence="1">
    <location>
        <begin position="7"/>
        <end position="29"/>
    </location>
</feature>
<dbReference type="PANTHER" id="PTHR28228">
    <property type="entry name" value="SECRETORY COMPONENT PROTEIN SHR3"/>
    <property type="match status" value="1"/>
</dbReference>
<dbReference type="PANTHER" id="PTHR28228:SF1">
    <property type="entry name" value="SECRETORY COMPONENT PROTEIN SHR3"/>
    <property type="match status" value="1"/>
</dbReference>
<sequence length="208" mass="22675">MAYSDLVPVGTVLIISATSFALGAIYGNLPYDFYTLWSYDENGFQNSLAHYIAWANAPMRVHYILHFVIFLGLLGCFIKLYKPHPDVKYFEYATLALMMVGVVIYLTNLRIGINSALAGNWGDVDMKTGINVVAASQFMMVIALGGVLFLQGGLYYAEYTERKLREDFFAKEKAAAAAASASATPVVAEASAEASGVLAKKTKAKKRA</sequence>
<organism evidence="2 3">
    <name type="scientific">Sungouiella intermedia</name>
    <dbReference type="NCBI Taxonomy" id="45354"/>
    <lineage>
        <taxon>Eukaryota</taxon>
        <taxon>Fungi</taxon>
        <taxon>Dikarya</taxon>
        <taxon>Ascomycota</taxon>
        <taxon>Saccharomycotina</taxon>
        <taxon>Pichiomycetes</taxon>
        <taxon>Metschnikowiaceae</taxon>
        <taxon>Sungouiella</taxon>
    </lineage>
</organism>
<keyword evidence="1" id="KW-1133">Transmembrane helix</keyword>
<dbReference type="GO" id="GO:0006888">
    <property type="term" value="P:endoplasmic reticulum to Golgi vesicle-mediated transport"/>
    <property type="evidence" value="ECO:0007669"/>
    <property type="project" value="TreeGrafter"/>
</dbReference>
<accession>A0A1L0E2L8</accession>
<evidence type="ECO:0000313" key="3">
    <source>
        <dbReference type="Proteomes" id="UP000182259"/>
    </source>
</evidence>
<feature type="transmembrane region" description="Helical" evidence="1">
    <location>
        <begin position="133"/>
        <end position="157"/>
    </location>
</feature>
<dbReference type="AlphaFoldDB" id="A0A1L0E2L8"/>
<protein>
    <submittedName>
        <fullName evidence="2">CIC11C00000000311</fullName>
    </submittedName>
</protein>
<keyword evidence="1" id="KW-0812">Transmembrane</keyword>
<dbReference type="EMBL" id="LT635770">
    <property type="protein sequence ID" value="SGZ58798.1"/>
    <property type="molecule type" value="Genomic_DNA"/>
</dbReference>
<dbReference type="SMART" id="SM00786">
    <property type="entry name" value="SHR3_chaperone"/>
    <property type="match status" value="1"/>
</dbReference>
<feature type="transmembrane region" description="Helical" evidence="1">
    <location>
        <begin position="63"/>
        <end position="81"/>
    </location>
</feature>
<reference evidence="2 3" key="1">
    <citation type="submission" date="2016-10" db="EMBL/GenBank/DDBJ databases">
        <authorList>
            <person name="de Groot N.N."/>
        </authorList>
    </citation>
    <scope>NUCLEOTIDE SEQUENCE [LARGE SCALE GENOMIC DNA]</scope>
    <source>
        <strain evidence="2 3">PYCC 4715</strain>
    </source>
</reference>
<dbReference type="PIRSF" id="PIRSF029187">
    <property type="entry name" value="Shr3_AAP_chap"/>
    <property type="match status" value="1"/>
</dbReference>
<dbReference type="GO" id="GO:0005789">
    <property type="term" value="C:endoplasmic reticulum membrane"/>
    <property type="evidence" value="ECO:0007669"/>
    <property type="project" value="TreeGrafter"/>
</dbReference>
<proteinExistence type="predicted"/>